<feature type="region of interest" description="Disordered" evidence="5">
    <location>
        <begin position="1915"/>
        <end position="1942"/>
    </location>
</feature>
<dbReference type="Gene3D" id="1.10.1200.10">
    <property type="entry name" value="ACP-like"/>
    <property type="match status" value="1"/>
</dbReference>
<feature type="active site" description="Proton donor; for dehydratase activity" evidence="4">
    <location>
        <position position="1688"/>
    </location>
</feature>
<dbReference type="EMBL" id="AYSA01000013">
    <property type="protein sequence ID" value="ESZ99281.1"/>
    <property type="molecule type" value="Genomic_DNA"/>
</dbReference>
<keyword evidence="2" id="KW-0597">Phosphoprotein</keyword>
<dbReference type="InterPro" id="IPR009081">
    <property type="entry name" value="PP-bd_ACP"/>
</dbReference>
<dbReference type="FunFam" id="3.40.50.1820:FF:000116">
    <property type="entry name" value="Sterigmatocystin biosynthesis polyketide synthase"/>
    <property type="match status" value="1"/>
</dbReference>
<evidence type="ECO:0000259" key="7">
    <source>
        <dbReference type="PROSITE" id="PS50075"/>
    </source>
</evidence>
<evidence type="ECO:0000259" key="8">
    <source>
        <dbReference type="PROSITE" id="PS52004"/>
    </source>
</evidence>
<dbReference type="PANTHER" id="PTHR43775">
    <property type="entry name" value="FATTY ACID SYNTHASE"/>
    <property type="match status" value="1"/>
</dbReference>
<dbReference type="InterPro" id="IPR016035">
    <property type="entry name" value="Acyl_Trfase/lysoPLipase"/>
</dbReference>
<feature type="active site" description="Proton acceptor; for dehydratase activity" evidence="4">
    <location>
        <position position="1499"/>
    </location>
</feature>
<dbReference type="InterPro" id="IPR032088">
    <property type="entry name" value="SAT"/>
</dbReference>
<dbReference type="Gene3D" id="3.30.70.3290">
    <property type="match status" value="1"/>
</dbReference>
<accession>W9CTS2</accession>
<dbReference type="PROSITE" id="PS00606">
    <property type="entry name" value="KS3_1"/>
    <property type="match status" value="1"/>
</dbReference>
<dbReference type="PROSITE" id="PS52004">
    <property type="entry name" value="KS3_2"/>
    <property type="match status" value="1"/>
</dbReference>
<protein>
    <submittedName>
        <fullName evidence="10">PksA</fullName>
    </submittedName>
</protein>
<dbReference type="InterPro" id="IPR049900">
    <property type="entry name" value="PKS_mFAS_DH"/>
</dbReference>
<dbReference type="SUPFAM" id="SSF47336">
    <property type="entry name" value="ACP-like"/>
    <property type="match status" value="1"/>
</dbReference>
<keyword evidence="3" id="KW-0808">Transferase</keyword>
<dbReference type="NCBIfam" id="TIGR04532">
    <property type="entry name" value="PT_fungal_PKS"/>
    <property type="match status" value="1"/>
</dbReference>
<dbReference type="InterPro" id="IPR018201">
    <property type="entry name" value="Ketoacyl_synth_AS"/>
</dbReference>
<dbReference type="Gene3D" id="3.40.47.10">
    <property type="match status" value="1"/>
</dbReference>
<sequence length="2245" mass="246591">MPKLGRSILAFVAVTSSIGGFIADWNDTHVYNPRWPPHAKFHNGQTMSMGLIVGIGGLYYLYRPNASNAVEKESLYMAAFLTSLTWVTQLSAALYPGSLPMDPEFGDGFPQAYFCTVLLSMVAIGTALESARLKNWEWHSTSLANDNSRFTSPKIQSTLILAHAVYPPMLMDRHIEFYIFGDQSEKIDEGLCTLICSERDAILDSFLTKSYEAIRSEIQESKLEVPFKFASLLDLLALRKDGLKSVPLDHALTFVYQIGLFIRTCHKLGHYPQAPSSYLAGICTGTLAAAAVSYSQSLFELVPVAIQVLIISFRAGVLAVEVKTHVSLDDNTGASWAVLYPELTIEKANSCIKSFSQSHRVPLISRPYVSSSSNRGVTISGPPELLRVFKKHRDVSAYRGIELSINAPYHASHLYTTQDIECLLNLGPAHPWLDTRRSIPILSIATGEIIDTRVLRDMLQNALTDIFLRPMQWDLLASALDSLLQPSKNTKTLLIPISTDVGPGTKAVLKMKGNTNIEIAAHPLLSASDKNLFDAGRHKTYSSAAGNLPRSKIAIIGMSGRFPGANDTAKFWDILHDGLDVHEVVPPLRWDPKTHVDLSGTSKNTSATPYGCWLEDPGLFDARFFGMSPREAQQVDPAQRLALMTAYEALEQAGVVPDGTPSTKRDRVGVFYGVTSNDWMETNSAQDIDTYFIPGGNRAFIPGRINYCFKFSGPSYSVDTACSSSLAAIHLACNSLWQGDIDTAIAGGTNVLTNPDMTSGLDRGHFLSRTGNCKTFDDSADGYCRGEGVATVILKRLEDALADNDPIQGVILNVSTNHSAESNSITRPNVGAQKDMFQKVLGGTNLSGVSYVEMHGTGTQTGDVAEMSSVLECFAAKVGQRPEYRPLYLGSAKANVGHGEAAAGVTSLIKVLLMMRHDTIPPHCGIKTVTNRKFPEDLFSRGIRIANKPIKWKQEQDVPRRTLINNFSAAGGNTALLLEDPPLTVADSEIDTRTTHIVTVTAKTASALKANAQALLLFLTHTPSSSFTLPSLSYTTTARRTHHPHRIAISGCDVDEIAGNLSKAIISEVGKTRSISSPSIVFIFTGQGSSYIGMGKELFDSISSFRADIYRYDKLTQTQGFPSILPNFTMDKNSIQISDQSPTAVQLTLICLQMALVRLWASWGVTPSSVVGHSLGHYAALNTAGVITAAETIYLVGMRAQELEKSCVSYTHLMLAVKSSFDILSPSLKDRQVEIACINGPSDIVLSGTREDIESLSEVLKSHKIMSTILKTSYAFHSSQMNNVLEGFTQGAQGVSFHPPAIPVICSLSAAVVRLPGAFGPEHLADHCRRPVDLVGALAAASKESVITDNTIFIEIGPHPTVSRMVKSIVSHRSTVLPSLKRDTETWKTLSDALSSLYLGGAEIRWKEFHRDFPSCQKVVELPAYQWDLKDYWIKYVNDWSLRKGDPISFLDAGQHRHVEILSTTIHKVVSEYMRDQSGSITVESDIHRSDLYPLVQGHKVNGIPLCTPSVYADIGLSIGRYLLSKYRPAMEEQQIDISNMVIEKALIAQSQGPQLLHTSVDIDWHQKSAKCQFSTVDKNEKPIVVHAKCTILFTPRPDPQLLEDSGLEYELRIKQLEAGLAEDVCYKFNKTMIYRMVDTLAEFDAAYRALSEVVLNSASMEAGSKVDLRVVKDTESNIFHTHPAYIDSFSQCAGFVMNANDQSDPTSEVFVNHGWGSFKLFERLIPDKVYRTFVKMVKTQGSIWEGNVMILDGNRIVGKFEKIQLQGVPKRLLHSILLSASRQQSQEDTSKYSTKRPTSMDQATPSIPSPRAGDIMTNTNIDSHSRQIEAKSIVTEKVMIDKYNKLMEIVSEETGIDIHELNDETDFVTIGVDSLLSIIITSRLDEELDFNTHFGLSLFDQFFTVGELKSGLARSMGLSPGTRSSTSSSAHGDTPATLHSPTMTETQFASPSFSIETSSQSSLALDDGEMIENAHVRQPTSVVLQKAHTSSNVRTLFLFPDGSGSAYSYASIPRINGDLTVVALISAYMREPEEMKCSFDELVTSFLVEIKRRQPSGPYNLGGWSSGGIFAYRATQRLIEEGQRVDTLVIIDSPEPKGMDRLPQRFYDHCSAIGIFGQIKTDGSSVSVPPKWLIPHFNATIDVLHEYWAEPLPVGLTPKTSIIWARQCTLDGIKHPKLPPSADDTEGMKFLTEERTDFSAGGWADLFPGAKIDVHVVEGANHFSMMNNEYASSLASFIRSATSK</sequence>
<feature type="domain" description="Carrier" evidence="7">
    <location>
        <begin position="1838"/>
        <end position="1917"/>
    </location>
</feature>
<dbReference type="Pfam" id="PF20345">
    <property type="entry name" value="DUF6640"/>
    <property type="match status" value="1"/>
</dbReference>
<dbReference type="SMART" id="SM00825">
    <property type="entry name" value="PKS_KS"/>
    <property type="match status" value="1"/>
</dbReference>
<dbReference type="GO" id="GO:0006633">
    <property type="term" value="P:fatty acid biosynthetic process"/>
    <property type="evidence" value="ECO:0007669"/>
    <property type="project" value="InterPro"/>
</dbReference>
<dbReference type="Pfam" id="PF00975">
    <property type="entry name" value="Thioesterase"/>
    <property type="match status" value="1"/>
</dbReference>
<proteinExistence type="predicted"/>
<keyword evidence="6" id="KW-1133">Transmembrane helix</keyword>
<evidence type="ECO:0000313" key="10">
    <source>
        <dbReference type="EMBL" id="ESZ99281.1"/>
    </source>
</evidence>
<dbReference type="InterPro" id="IPR042104">
    <property type="entry name" value="PKS_dehydratase_sf"/>
</dbReference>
<feature type="domain" description="PKS/mFAS DH" evidence="9">
    <location>
        <begin position="1467"/>
        <end position="1775"/>
    </location>
</feature>
<dbReference type="InterPro" id="IPR036736">
    <property type="entry name" value="ACP-like_sf"/>
</dbReference>
<dbReference type="OrthoDB" id="329835at2759"/>
<feature type="transmembrane region" description="Helical" evidence="6">
    <location>
        <begin position="74"/>
        <end position="96"/>
    </location>
</feature>
<dbReference type="GO" id="GO:0044550">
    <property type="term" value="P:secondary metabolite biosynthetic process"/>
    <property type="evidence" value="ECO:0007669"/>
    <property type="project" value="TreeGrafter"/>
</dbReference>
<dbReference type="PANTHER" id="PTHR43775:SF40">
    <property type="entry name" value="NORSOLORINIC ACID SYNTHASE STCA"/>
    <property type="match status" value="1"/>
</dbReference>
<dbReference type="Pfam" id="PF00698">
    <property type="entry name" value="Acyl_transf_1"/>
    <property type="match status" value="1"/>
</dbReference>
<dbReference type="SUPFAM" id="SSF53901">
    <property type="entry name" value="Thiolase-like"/>
    <property type="match status" value="1"/>
</dbReference>
<dbReference type="InterPro" id="IPR050091">
    <property type="entry name" value="PKS_NRPS_Biosynth_Enz"/>
</dbReference>
<evidence type="ECO:0000256" key="4">
    <source>
        <dbReference type="PROSITE-ProRule" id="PRU01363"/>
    </source>
</evidence>
<dbReference type="HOGENOM" id="CLU_000022_6_0_1"/>
<dbReference type="GO" id="GO:0004315">
    <property type="term" value="F:3-oxoacyl-[acyl-carrier-protein] synthase activity"/>
    <property type="evidence" value="ECO:0007669"/>
    <property type="project" value="InterPro"/>
</dbReference>
<dbReference type="Pfam" id="PF16073">
    <property type="entry name" value="SAT"/>
    <property type="match status" value="1"/>
</dbReference>
<evidence type="ECO:0000256" key="5">
    <source>
        <dbReference type="SAM" id="MobiDB-lite"/>
    </source>
</evidence>
<evidence type="ECO:0000259" key="9">
    <source>
        <dbReference type="PROSITE" id="PS52019"/>
    </source>
</evidence>
<dbReference type="InterPro" id="IPR014043">
    <property type="entry name" value="Acyl_transferase_dom"/>
</dbReference>
<dbReference type="PROSITE" id="PS50075">
    <property type="entry name" value="CARRIER"/>
    <property type="match status" value="1"/>
</dbReference>
<keyword evidence="6" id="KW-0472">Membrane</keyword>
<dbReference type="Gene3D" id="3.10.129.110">
    <property type="entry name" value="Polyketide synthase dehydratase"/>
    <property type="match status" value="1"/>
</dbReference>
<dbReference type="InterPro" id="IPR046580">
    <property type="entry name" value="DUF6640"/>
</dbReference>
<feature type="region of interest" description="N-terminal hotdog fold" evidence="4">
    <location>
        <begin position="1467"/>
        <end position="1599"/>
    </location>
</feature>
<dbReference type="Pfam" id="PF02801">
    <property type="entry name" value="Ketoacyl-synt_C"/>
    <property type="match status" value="1"/>
</dbReference>
<dbReference type="Gene3D" id="3.40.366.10">
    <property type="entry name" value="Malonyl-Coenzyme A Acyl Carrier Protein, domain 2"/>
    <property type="match status" value="2"/>
</dbReference>
<dbReference type="GO" id="GO:0004312">
    <property type="term" value="F:fatty acid synthase activity"/>
    <property type="evidence" value="ECO:0007669"/>
    <property type="project" value="TreeGrafter"/>
</dbReference>
<dbReference type="SUPFAM" id="SSF53474">
    <property type="entry name" value="alpha/beta-Hydrolases"/>
    <property type="match status" value="1"/>
</dbReference>
<evidence type="ECO:0000256" key="3">
    <source>
        <dbReference type="ARBA" id="ARBA00022679"/>
    </source>
</evidence>
<dbReference type="SMART" id="SM00827">
    <property type="entry name" value="PKS_AT"/>
    <property type="match status" value="1"/>
</dbReference>
<dbReference type="Gene3D" id="3.40.50.1820">
    <property type="entry name" value="alpha/beta hydrolase"/>
    <property type="match status" value="1"/>
</dbReference>
<evidence type="ECO:0000256" key="6">
    <source>
        <dbReference type="SAM" id="Phobius"/>
    </source>
</evidence>
<dbReference type="SUPFAM" id="SSF52151">
    <property type="entry name" value="FabD/lysophospholipase-like"/>
    <property type="match status" value="1"/>
</dbReference>
<feature type="transmembrane region" description="Helical" evidence="6">
    <location>
        <begin position="7"/>
        <end position="25"/>
    </location>
</feature>
<evidence type="ECO:0000256" key="1">
    <source>
        <dbReference type="ARBA" id="ARBA00022450"/>
    </source>
</evidence>
<dbReference type="FunFam" id="3.10.129.110:FF:000001">
    <property type="entry name" value="Sterigmatocystin biosynthesis polyketide synthase"/>
    <property type="match status" value="1"/>
</dbReference>
<feature type="region of interest" description="Disordered" evidence="5">
    <location>
        <begin position="1785"/>
        <end position="1815"/>
    </location>
</feature>
<dbReference type="InterPro" id="IPR016039">
    <property type="entry name" value="Thiolase-like"/>
</dbReference>
<reference evidence="10 11" key="1">
    <citation type="journal article" date="2014" name="Genome Announc.">
        <title>Draft genome sequence of Sclerotinia borealis, a psychrophilic plant pathogenic fungus.</title>
        <authorList>
            <person name="Mardanov A.V."/>
            <person name="Beletsky A.V."/>
            <person name="Kadnikov V.V."/>
            <person name="Ignatov A.N."/>
            <person name="Ravin N.V."/>
        </authorList>
    </citation>
    <scope>NUCLEOTIDE SEQUENCE [LARGE SCALE GENOMIC DNA]</scope>
    <source>
        <strain evidence="11">F-4157</strain>
    </source>
</reference>
<comment type="caution">
    <text evidence="10">The sequence shown here is derived from an EMBL/GenBank/DDBJ whole genome shotgun (WGS) entry which is preliminary data.</text>
</comment>
<dbReference type="InterPro" id="IPR014031">
    <property type="entry name" value="Ketoacyl_synth_C"/>
</dbReference>
<dbReference type="InterPro" id="IPR030918">
    <property type="entry name" value="PT_fungal_PKS"/>
</dbReference>
<feature type="domain" description="Ketosynthase family 3 (KS3)" evidence="8">
    <location>
        <begin position="550"/>
        <end position="980"/>
    </location>
</feature>
<dbReference type="Pfam" id="PF22621">
    <property type="entry name" value="CurL-like_PKS_C"/>
    <property type="match status" value="1"/>
</dbReference>
<organism evidence="10 11">
    <name type="scientific">Sclerotinia borealis (strain F-4128)</name>
    <dbReference type="NCBI Taxonomy" id="1432307"/>
    <lineage>
        <taxon>Eukaryota</taxon>
        <taxon>Fungi</taxon>
        <taxon>Dikarya</taxon>
        <taxon>Ascomycota</taxon>
        <taxon>Pezizomycotina</taxon>
        <taxon>Leotiomycetes</taxon>
        <taxon>Helotiales</taxon>
        <taxon>Sclerotiniaceae</taxon>
        <taxon>Sclerotinia</taxon>
    </lineage>
</organism>
<dbReference type="CDD" id="cd00833">
    <property type="entry name" value="PKS"/>
    <property type="match status" value="1"/>
</dbReference>
<evidence type="ECO:0000256" key="2">
    <source>
        <dbReference type="ARBA" id="ARBA00022553"/>
    </source>
</evidence>
<dbReference type="PROSITE" id="PS52019">
    <property type="entry name" value="PKS_MFAS_DH"/>
    <property type="match status" value="1"/>
</dbReference>
<feature type="region of interest" description="C-terminal hotdog fold" evidence="4">
    <location>
        <begin position="1622"/>
        <end position="1775"/>
    </location>
</feature>
<keyword evidence="1" id="KW-0596">Phosphopantetheine</keyword>
<dbReference type="Proteomes" id="UP000019487">
    <property type="component" value="Unassembled WGS sequence"/>
</dbReference>
<feature type="transmembrane region" description="Helical" evidence="6">
    <location>
        <begin position="45"/>
        <end position="62"/>
    </location>
</feature>
<dbReference type="Pfam" id="PF00109">
    <property type="entry name" value="ketoacyl-synt"/>
    <property type="match status" value="1"/>
</dbReference>
<dbReference type="InterPro" id="IPR029058">
    <property type="entry name" value="AB_hydrolase_fold"/>
</dbReference>
<keyword evidence="11" id="KW-1185">Reference proteome</keyword>
<dbReference type="InterPro" id="IPR001227">
    <property type="entry name" value="Ac_transferase_dom_sf"/>
</dbReference>
<dbReference type="SUPFAM" id="SSF55048">
    <property type="entry name" value="Probable ACP-binding domain of malonyl-CoA ACP transacylase"/>
    <property type="match status" value="1"/>
</dbReference>
<dbReference type="InterPro" id="IPR014030">
    <property type="entry name" value="Ketoacyl_synth_N"/>
</dbReference>
<dbReference type="InterPro" id="IPR001031">
    <property type="entry name" value="Thioesterase"/>
</dbReference>
<dbReference type="InterPro" id="IPR016036">
    <property type="entry name" value="Malonyl_transacylase_ACP-bd"/>
</dbReference>
<dbReference type="STRING" id="1432307.W9CTS2"/>
<gene>
    <name evidence="10" type="ORF">SBOR_0322</name>
</gene>
<dbReference type="Pfam" id="PF00550">
    <property type="entry name" value="PP-binding"/>
    <property type="match status" value="1"/>
</dbReference>
<feature type="compositionally biased region" description="Polar residues" evidence="5">
    <location>
        <begin position="1785"/>
        <end position="1807"/>
    </location>
</feature>
<name>W9CTS2_SCLBF</name>
<keyword evidence="6" id="KW-0812">Transmembrane</keyword>
<dbReference type="InterPro" id="IPR020841">
    <property type="entry name" value="PKS_Beta-ketoAc_synthase_dom"/>
</dbReference>
<evidence type="ECO:0000313" key="11">
    <source>
        <dbReference type="Proteomes" id="UP000019487"/>
    </source>
</evidence>